<dbReference type="STRING" id="656914.SAMN00017405_0513"/>
<evidence type="ECO:0000313" key="2">
    <source>
        <dbReference type="Proteomes" id="UP000192731"/>
    </source>
</evidence>
<dbReference type="Proteomes" id="UP000192731">
    <property type="component" value="Unassembled WGS sequence"/>
</dbReference>
<dbReference type="EMBL" id="FWWT01000016">
    <property type="protein sequence ID" value="SMB88708.1"/>
    <property type="molecule type" value="Genomic_DNA"/>
</dbReference>
<dbReference type="GO" id="GO:0008168">
    <property type="term" value="F:methyltransferase activity"/>
    <property type="evidence" value="ECO:0007669"/>
    <property type="project" value="UniProtKB-KW"/>
</dbReference>
<gene>
    <name evidence="1" type="ORF">SAMN00017405_0513</name>
</gene>
<keyword evidence="1" id="KW-0808">Transferase</keyword>
<name>A0A1W1V5S8_DESTI</name>
<organism evidence="1 2">
    <name type="scientific">Desulfonispora thiosulfatigenes DSM 11270</name>
    <dbReference type="NCBI Taxonomy" id="656914"/>
    <lineage>
        <taxon>Bacteria</taxon>
        <taxon>Bacillati</taxon>
        <taxon>Bacillota</taxon>
        <taxon>Clostridia</taxon>
        <taxon>Eubacteriales</taxon>
        <taxon>Peptococcaceae</taxon>
        <taxon>Desulfonispora</taxon>
    </lineage>
</organism>
<dbReference type="RefSeq" id="WP_084052904.1">
    <property type="nucleotide sequence ID" value="NZ_FWWT01000016.1"/>
</dbReference>
<dbReference type="OrthoDB" id="5180856at2"/>
<evidence type="ECO:0000313" key="1">
    <source>
        <dbReference type="EMBL" id="SMB88708.1"/>
    </source>
</evidence>
<dbReference type="Gene3D" id="3.90.550.10">
    <property type="entry name" value="Spore Coat Polysaccharide Biosynthesis Protein SpsA, Chain A"/>
    <property type="match status" value="1"/>
</dbReference>
<keyword evidence="1" id="KW-0489">Methyltransferase</keyword>
<dbReference type="AlphaFoldDB" id="A0A1W1V5S8"/>
<dbReference type="InterPro" id="IPR029044">
    <property type="entry name" value="Nucleotide-diphossugar_trans"/>
</dbReference>
<dbReference type="GO" id="GO:0032259">
    <property type="term" value="P:methylation"/>
    <property type="evidence" value="ECO:0007669"/>
    <property type="project" value="UniProtKB-KW"/>
</dbReference>
<sequence length="323" mass="38776">MKKFEIDVPVVLFLFVRPHTLEVVFKRIREVKPSKLFLISDGPRNKIDEQKIFRCRQIVENIDWDCKVEKMYFDTNQGMYVTFKKALDFVFSHVDRCIFLEDDVVPSKSFFYYCEELLEKYKDDLRINSICGMNHRDIYEDTPDDYFFCKTGSIWGFAFWKRTYDLFYDFEYGDSKYYLKNIKLNARLYKNFCDSLEGYVNDSNFNGHIPGPEFFFGLNIYAQSQLVIVPKKNMVCNIGYGEGNTHFSDDIRKLPKAVQKMFNMKTYEIDMPIKHPKYIIEDKNYEKLLYRMMGRSVAVKIFRRIEVLTRKIYYDTAKKFKNK</sequence>
<protein>
    <submittedName>
        <fullName evidence="1">Methyltransferase FkbM</fullName>
    </submittedName>
</protein>
<accession>A0A1W1V5S8</accession>
<dbReference type="SUPFAM" id="SSF53448">
    <property type="entry name" value="Nucleotide-diphospho-sugar transferases"/>
    <property type="match status" value="1"/>
</dbReference>
<keyword evidence="2" id="KW-1185">Reference proteome</keyword>
<proteinExistence type="predicted"/>
<reference evidence="1 2" key="1">
    <citation type="submission" date="2017-04" db="EMBL/GenBank/DDBJ databases">
        <authorList>
            <person name="Afonso C.L."/>
            <person name="Miller P.J."/>
            <person name="Scott M.A."/>
            <person name="Spackman E."/>
            <person name="Goraichik I."/>
            <person name="Dimitrov K.M."/>
            <person name="Suarez D.L."/>
            <person name="Swayne D.E."/>
        </authorList>
    </citation>
    <scope>NUCLEOTIDE SEQUENCE [LARGE SCALE GENOMIC DNA]</scope>
    <source>
        <strain evidence="1 2">DSM 11270</strain>
    </source>
</reference>